<dbReference type="EMBL" id="RSDO01000003">
    <property type="protein sequence ID" value="RRR54714.1"/>
    <property type="molecule type" value="Genomic_DNA"/>
</dbReference>
<accession>A0A426THZ9</accession>
<evidence type="ECO:0000313" key="4">
    <source>
        <dbReference type="Proteomes" id="UP000274117"/>
    </source>
</evidence>
<dbReference type="InterPro" id="IPR007621">
    <property type="entry name" value="TPM_dom"/>
</dbReference>
<gene>
    <name evidence="3" type="ORF">EI998_02405</name>
</gene>
<keyword evidence="1" id="KW-1133">Transmembrane helix</keyword>
<feature type="transmembrane region" description="Helical" evidence="1">
    <location>
        <begin position="188"/>
        <end position="205"/>
    </location>
</feature>
<keyword evidence="1" id="KW-0472">Membrane</keyword>
<dbReference type="Gene3D" id="3.10.310.50">
    <property type="match status" value="1"/>
</dbReference>
<feature type="domain" description="TPM" evidence="2">
    <location>
        <begin position="40"/>
        <end position="162"/>
    </location>
</feature>
<dbReference type="Proteomes" id="UP000274117">
    <property type="component" value="Unassembled WGS sequence"/>
</dbReference>
<organism evidence="3 4">
    <name type="scientific">Streptococcus suis</name>
    <dbReference type="NCBI Taxonomy" id="1307"/>
    <lineage>
        <taxon>Bacteria</taxon>
        <taxon>Bacillati</taxon>
        <taxon>Bacillota</taxon>
        <taxon>Bacilli</taxon>
        <taxon>Lactobacillales</taxon>
        <taxon>Streptococcaceae</taxon>
        <taxon>Streptococcus</taxon>
    </lineage>
</organism>
<sequence>MRKYVVWLGGILVSLLVLLALFPPIVRAAQLPDRPLNTTVVDQQGYLSADTIASIDQKNQEWERTGQKLQVGVYVTDHLNDDLESFSNELFRHWQVGFSGTDNGILLVIAIDDRQFRIETSDNAATVIRDIEAKDILDSSREFFLQEDYDAGVTYIVNSIGDRFYGTDLGSQQLASLENQETYSDDDVGSFFFLIIVLVIIFIIIDKSSRGGRGGGPGSLLWMWVDDYHYHHSDHSSSSFGGGGGWSGGGGGGGGASSGW</sequence>
<dbReference type="AlphaFoldDB" id="A0A426THZ9"/>
<comment type="caution">
    <text evidence="3">The sequence shown here is derived from an EMBL/GenBank/DDBJ whole genome shotgun (WGS) entry which is preliminary data.</text>
</comment>
<reference evidence="3 4" key="1">
    <citation type="submission" date="2018-11" db="EMBL/GenBank/DDBJ databases">
        <authorList>
            <person name="Stevens M.J."/>
            <person name="Cernela N."/>
            <person name="Spoerry Serrano N."/>
            <person name="Schmitt S."/>
            <person name="Schrenzel J."/>
            <person name="Stephan R."/>
        </authorList>
    </citation>
    <scope>NUCLEOTIDE SEQUENCE [LARGE SCALE GENOMIC DNA]</scope>
    <source>
        <strain evidence="3 4">PP422</strain>
    </source>
</reference>
<protein>
    <submittedName>
        <fullName evidence="3">TPM domain-containing protein</fullName>
    </submittedName>
</protein>
<dbReference type="PANTHER" id="PTHR30373">
    <property type="entry name" value="UPF0603 PROTEIN YGCG"/>
    <property type="match status" value="1"/>
</dbReference>
<proteinExistence type="predicted"/>
<name>A0A426THZ9_STRSU</name>
<reference evidence="3 4" key="2">
    <citation type="submission" date="2018-12" db="EMBL/GenBank/DDBJ databases">
        <title>Whole-genome sequences of fifteen clinical Streptococcus suis strains isolated from pigs between 2006 and 2018.</title>
        <authorList>
            <person name="Stevens M.J.A."/>
            <person name="Cernela N."/>
            <person name="Spoerry Serrano N."/>
            <person name="Schmitt S."/>
            <person name="Schrenzel J."/>
            <person name="Stephan R."/>
        </authorList>
    </citation>
    <scope>NUCLEOTIDE SEQUENCE [LARGE SCALE GENOMIC DNA]</scope>
    <source>
        <strain evidence="3 4">PP422</strain>
    </source>
</reference>
<evidence type="ECO:0000313" key="3">
    <source>
        <dbReference type="EMBL" id="RRR54714.1"/>
    </source>
</evidence>
<dbReference type="PANTHER" id="PTHR30373:SF2">
    <property type="entry name" value="UPF0603 PROTEIN YGCG"/>
    <property type="match status" value="1"/>
</dbReference>
<evidence type="ECO:0000259" key="2">
    <source>
        <dbReference type="Pfam" id="PF04536"/>
    </source>
</evidence>
<evidence type="ECO:0000256" key="1">
    <source>
        <dbReference type="SAM" id="Phobius"/>
    </source>
</evidence>
<dbReference type="Pfam" id="PF04536">
    <property type="entry name" value="TPM_phosphatase"/>
    <property type="match status" value="1"/>
</dbReference>
<keyword evidence="1" id="KW-0812">Transmembrane</keyword>